<dbReference type="RefSeq" id="WP_167170778.1">
    <property type="nucleotide sequence ID" value="NZ_BAAAOO010000004.1"/>
</dbReference>
<organism evidence="4 5">
    <name type="scientific">Brooklawnia cerclae</name>
    <dbReference type="NCBI Taxonomy" id="349934"/>
    <lineage>
        <taxon>Bacteria</taxon>
        <taxon>Bacillati</taxon>
        <taxon>Actinomycetota</taxon>
        <taxon>Actinomycetes</taxon>
        <taxon>Propionibacteriales</taxon>
        <taxon>Propionibacteriaceae</taxon>
        <taxon>Brooklawnia</taxon>
    </lineage>
</organism>
<comment type="subcellular location">
    <subcellularLocation>
        <location evidence="2">Cytoplasm</location>
    </subcellularLocation>
</comment>
<dbReference type="InterPro" id="IPR026022">
    <property type="entry name" value="PhoU_dom"/>
</dbReference>
<keyword evidence="1 2" id="KW-0592">Phosphate transport</keyword>
<dbReference type="Pfam" id="PF01895">
    <property type="entry name" value="PhoU"/>
    <property type="match status" value="2"/>
</dbReference>
<dbReference type="NCBIfam" id="TIGR02135">
    <property type="entry name" value="phoU_full"/>
    <property type="match status" value="1"/>
</dbReference>
<keyword evidence="2" id="KW-0813">Transport</keyword>
<dbReference type="PANTHER" id="PTHR42930">
    <property type="entry name" value="PHOSPHATE-SPECIFIC TRANSPORT SYSTEM ACCESSORY PROTEIN PHOU"/>
    <property type="match status" value="1"/>
</dbReference>
<dbReference type="EMBL" id="JAAMOZ010000003">
    <property type="protein sequence ID" value="NIH58417.1"/>
    <property type="molecule type" value="Genomic_DNA"/>
</dbReference>
<name>A0ABX0SNS8_9ACTN</name>
<dbReference type="InterPro" id="IPR028366">
    <property type="entry name" value="PhoU"/>
</dbReference>
<sequence length="221" mass="24906">MREIYHNDLDSVVNELVVMSDSIQIAVRDATRALLEADLQLAERVISGDTRVDAMHDQLEQRTFTILARQSPVAGELRTLVAVIQMVAALGRMGDLAAHIAKIARLRFPDHAIPEPLTENFRRMSRLAQDMVGNVGRILAERNLEEAKHLAEQDEEMDDLRSQQFRVILGSDWQHGVETAVDVALLGRYYERIADHAVSMGRRIIYVITGDLPEGENWPTT</sequence>
<gene>
    <name evidence="4" type="ORF">FB473_003112</name>
</gene>
<evidence type="ECO:0000313" key="5">
    <source>
        <dbReference type="Proteomes" id="UP000749311"/>
    </source>
</evidence>
<dbReference type="PANTHER" id="PTHR42930:SF3">
    <property type="entry name" value="PHOSPHATE-SPECIFIC TRANSPORT SYSTEM ACCESSORY PROTEIN PHOU"/>
    <property type="match status" value="1"/>
</dbReference>
<dbReference type="Proteomes" id="UP000749311">
    <property type="component" value="Unassembled WGS sequence"/>
</dbReference>
<dbReference type="Gene3D" id="1.20.58.220">
    <property type="entry name" value="Phosphate transport system protein phou homolog 2, domain 2"/>
    <property type="match status" value="1"/>
</dbReference>
<protein>
    <recommendedName>
        <fullName evidence="2">Phosphate-specific transport system accessory protein PhoU</fullName>
    </recommendedName>
</protein>
<dbReference type="PIRSF" id="PIRSF003107">
    <property type="entry name" value="PhoU"/>
    <property type="match status" value="1"/>
</dbReference>
<comment type="similarity">
    <text evidence="2">Belongs to the PhoU family.</text>
</comment>
<comment type="subunit">
    <text evidence="2">Homodimer.</text>
</comment>
<feature type="domain" description="PhoU" evidence="3">
    <location>
        <begin position="122"/>
        <end position="204"/>
    </location>
</feature>
<reference evidence="4 5" key="1">
    <citation type="submission" date="2020-02" db="EMBL/GenBank/DDBJ databases">
        <title>Sequencing the genomes of 1000 actinobacteria strains.</title>
        <authorList>
            <person name="Klenk H.-P."/>
        </authorList>
    </citation>
    <scope>NUCLEOTIDE SEQUENCE [LARGE SCALE GENOMIC DNA]</scope>
    <source>
        <strain evidence="4 5">DSM 19609</strain>
    </source>
</reference>
<dbReference type="InterPro" id="IPR038078">
    <property type="entry name" value="PhoU-like_sf"/>
</dbReference>
<evidence type="ECO:0000259" key="3">
    <source>
        <dbReference type="Pfam" id="PF01895"/>
    </source>
</evidence>
<accession>A0ABX0SNS8</accession>
<comment type="function">
    <text evidence="2">Plays a role in the regulation of phosphate uptake.</text>
</comment>
<evidence type="ECO:0000256" key="1">
    <source>
        <dbReference type="ARBA" id="ARBA00022592"/>
    </source>
</evidence>
<dbReference type="SUPFAM" id="SSF109755">
    <property type="entry name" value="PhoU-like"/>
    <property type="match status" value="1"/>
</dbReference>
<keyword evidence="2" id="KW-0963">Cytoplasm</keyword>
<proteinExistence type="inferred from homology"/>
<feature type="domain" description="PhoU" evidence="3">
    <location>
        <begin position="19"/>
        <end position="103"/>
    </location>
</feature>
<comment type="caution">
    <text evidence="4">The sequence shown here is derived from an EMBL/GenBank/DDBJ whole genome shotgun (WGS) entry which is preliminary data.</text>
</comment>
<evidence type="ECO:0000256" key="2">
    <source>
        <dbReference type="PIRNR" id="PIRNR003107"/>
    </source>
</evidence>
<evidence type="ECO:0000313" key="4">
    <source>
        <dbReference type="EMBL" id="NIH58417.1"/>
    </source>
</evidence>
<keyword evidence="5" id="KW-1185">Reference proteome</keyword>